<evidence type="ECO:0000313" key="7">
    <source>
        <dbReference type="Proteomes" id="UP000887574"/>
    </source>
</evidence>
<dbReference type="InterPro" id="IPR002464">
    <property type="entry name" value="DNA/RNA_helicase_DEAH_CS"/>
</dbReference>
<dbReference type="Pfam" id="PF21010">
    <property type="entry name" value="HA2_C"/>
    <property type="match status" value="1"/>
</dbReference>
<reference evidence="8" key="1">
    <citation type="submission" date="2022-11" db="UniProtKB">
        <authorList>
            <consortium name="WormBaseParasite"/>
        </authorList>
    </citation>
    <scope>IDENTIFICATION</scope>
</reference>
<dbReference type="PROSITE" id="PS51192">
    <property type="entry name" value="HELICASE_ATP_BIND_1"/>
    <property type="match status" value="1"/>
</dbReference>
<dbReference type="InterPro" id="IPR027417">
    <property type="entry name" value="P-loop_NTPase"/>
</dbReference>
<dbReference type="Gene3D" id="3.40.50.300">
    <property type="entry name" value="P-loop containing nucleotide triphosphate hydrolases"/>
    <property type="match status" value="2"/>
</dbReference>
<dbReference type="Proteomes" id="UP000887574">
    <property type="component" value="Unplaced"/>
</dbReference>
<dbReference type="GO" id="GO:0016787">
    <property type="term" value="F:hydrolase activity"/>
    <property type="evidence" value="ECO:0007669"/>
    <property type="project" value="UniProtKB-KW"/>
</dbReference>
<feature type="domain" description="Helicase ATP-binding" evidence="5">
    <location>
        <begin position="35"/>
        <end position="209"/>
    </location>
</feature>
<comment type="catalytic activity">
    <reaction evidence="4">
        <text>ATP + H2O = ADP + phosphate + H(+)</text>
        <dbReference type="Rhea" id="RHEA:13065"/>
        <dbReference type="ChEBI" id="CHEBI:15377"/>
        <dbReference type="ChEBI" id="CHEBI:15378"/>
        <dbReference type="ChEBI" id="CHEBI:30616"/>
        <dbReference type="ChEBI" id="CHEBI:43474"/>
        <dbReference type="ChEBI" id="CHEBI:456216"/>
        <dbReference type="EC" id="3.6.4.13"/>
    </reaction>
</comment>
<evidence type="ECO:0000256" key="2">
    <source>
        <dbReference type="ARBA" id="ARBA00022801"/>
    </source>
</evidence>
<dbReference type="SUPFAM" id="SSF52540">
    <property type="entry name" value="P-loop containing nucleoside triphosphate hydrolases"/>
    <property type="match status" value="1"/>
</dbReference>
<dbReference type="AlphaFoldDB" id="A0A915D0I3"/>
<keyword evidence="3" id="KW-0347">Helicase</keyword>
<accession>A0A915D0I3</accession>
<dbReference type="CDD" id="cd18791">
    <property type="entry name" value="SF2_C_RHA"/>
    <property type="match status" value="1"/>
</dbReference>
<feature type="domain" description="Helicase C-terminal" evidence="6">
    <location>
        <begin position="246"/>
        <end position="413"/>
    </location>
</feature>
<protein>
    <recommendedName>
        <fullName evidence="1">RNA helicase</fullName>
        <ecNumber evidence="1">3.6.4.13</ecNumber>
    </recommendedName>
</protein>
<organism evidence="7 8">
    <name type="scientific">Ditylenchus dipsaci</name>
    <dbReference type="NCBI Taxonomy" id="166011"/>
    <lineage>
        <taxon>Eukaryota</taxon>
        <taxon>Metazoa</taxon>
        <taxon>Ecdysozoa</taxon>
        <taxon>Nematoda</taxon>
        <taxon>Chromadorea</taxon>
        <taxon>Rhabditida</taxon>
        <taxon>Tylenchina</taxon>
        <taxon>Tylenchomorpha</taxon>
        <taxon>Sphaerularioidea</taxon>
        <taxon>Anguinidae</taxon>
        <taxon>Anguininae</taxon>
        <taxon>Ditylenchus</taxon>
    </lineage>
</organism>
<dbReference type="WBParaSite" id="jg1463">
    <property type="protein sequence ID" value="jg1463"/>
    <property type="gene ID" value="jg1463"/>
</dbReference>
<dbReference type="GO" id="GO:0045943">
    <property type="term" value="P:positive regulation of transcription by RNA polymerase I"/>
    <property type="evidence" value="ECO:0007669"/>
    <property type="project" value="TreeGrafter"/>
</dbReference>
<keyword evidence="7" id="KW-1185">Reference proteome</keyword>
<dbReference type="SMART" id="SM00487">
    <property type="entry name" value="DEXDc"/>
    <property type="match status" value="1"/>
</dbReference>
<dbReference type="Pfam" id="PF00271">
    <property type="entry name" value="Helicase_C"/>
    <property type="match status" value="1"/>
</dbReference>
<evidence type="ECO:0000256" key="1">
    <source>
        <dbReference type="ARBA" id="ARBA00012552"/>
    </source>
</evidence>
<evidence type="ECO:0000256" key="4">
    <source>
        <dbReference type="ARBA" id="ARBA00047984"/>
    </source>
</evidence>
<keyword evidence="3" id="KW-0067">ATP-binding</keyword>
<dbReference type="PANTHER" id="PTHR18934">
    <property type="entry name" value="ATP-DEPENDENT RNA HELICASE"/>
    <property type="match status" value="1"/>
</dbReference>
<dbReference type="EC" id="3.6.4.13" evidence="1"/>
<keyword evidence="2" id="KW-0378">Hydrolase</keyword>
<dbReference type="GO" id="GO:0003724">
    <property type="term" value="F:RNA helicase activity"/>
    <property type="evidence" value="ECO:0007669"/>
    <property type="project" value="UniProtKB-EC"/>
</dbReference>
<dbReference type="PROSITE" id="PS51194">
    <property type="entry name" value="HELICASE_CTER"/>
    <property type="match status" value="1"/>
</dbReference>
<dbReference type="InterPro" id="IPR014001">
    <property type="entry name" value="Helicase_ATP-bd"/>
</dbReference>
<keyword evidence="3" id="KW-0547">Nucleotide-binding</keyword>
<proteinExistence type="predicted"/>
<dbReference type="GO" id="GO:0003725">
    <property type="term" value="F:double-stranded RNA binding"/>
    <property type="evidence" value="ECO:0007669"/>
    <property type="project" value="TreeGrafter"/>
</dbReference>
<evidence type="ECO:0000259" key="5">
    <source>
        <dbReference type="PROSITE" id="PS51192"/>
    </source>
</evidence>
<dbReference type="PROSITE" id="PS00690">
    <property type="entry name" value="DEAH_ATP_HELICASE"/>
    <property type="match status" value="1"/>
</dbReference>
<name>A0A915D0I3_9BILA</name>
<dbReference type="SMART" id="SM00490">
    <property type="entry name" value="HELICc"/>
    <property type="match status" value="1"/>
</dbReference>
<dbReference type="Gene3D" id="1.10.10.2130">
    <property type="entry name" value="DEAH helicase family, winged-helix domain"/>
    <property type="match status" value="1"/>
</dbReference>
<evidence type="ECO:0000256" key="3">
    <source>
        <dbReference type="ARBA" id="ARBA00022806"/>
    </source>
</evidence>
<evidence type="ECO:0000313" key="8">
    <source>
        <dbReference type="WBParaSite" id="jg1463"/>
    </source>
</evidence>
<dbReference type="InterPro" id="IPR042035">
    <property type="entry name" value="DEAH_win-hel_dom"/>
</dbReference>
<evidence type="ECO:0000259" key="6">
    <source>
        <dbReference type="PROSITE" id="PS51194"/>
    </source>
</evidence>
<sequence length="601" mass="67959">MKIDKNFVDFQEDQEPTFLFERQRLPIDSVRNRLREILQTSTTAIFIGETGSGKSTQIPQICLEMNLQREDQIQRHLVPGPSLPKSGIIGVTQPRKVAARSLACRVAKELGSEIGDVVGYKFRFEDRVGPKTKLAYLTDGILLREAVHDAFLLKYSTIIIDEAHERSVHTDVLLYILRLAQKARIDAKKPTLKIFWCQQPSKVRSLVLTSIKLQFFTSKEEVTKWRCIVPMKFLQRMTTIFTTLLPPFKSFTELSLLMFLTGQEEIDLACKIVLQEVTPEMKHSITALPLYSSVTPFQQAIIFQPVPRNSRKIIFATNIAETSITIPGVRIVVDSGKVKQKSFTSQNRVDVLKVVNISKAQAIQRAGRAGREAPGKCYRLYSLNDYEKFADTQSPEIWRTNLSSVVLDLVKMSLRKMKKVQLIDPPDPSHLGAAVDELKFLGAIQINEKDKISITELGMKLDLVSANPLNCLEEALTVVSFLSSETVFLSSQNEFLSGGGNGESSSYASSSKRYFMDEVFHGCDASRKFDASEGDHVRMIKIYRAYKSQVKNNKNSLKEWCSTNGLNPRRLENVSKIRSQLHQLCRDKGFRFVVVVQTSPH</sequence>
<dbReference type="GO" id="GO:0005730">
    <property type="term" value="C:nucleolus"/>
    <property type="evidence" value="ECO:0007669"/>
    <property type="project" value="TreeGrafter"/>
</dbReference>
<dbReference type="PANTHER" id="PTHR18934:SF118">
    <property type="entry name" value="ATP-DEPENDENT RNA HELICASE DHX33"/>
    <property type="match status" value="1"/>
</dbReference>
<dbReference type="InterPro" id="IPR001650">
    <property type="entry name" value="Helicase_C-like"/>
</dbReference>